<dbReference type="AlphaFoldDB" id="A0A3P3VMQ9"/>
<keyword evidence="5" id="KW-0808">Transferase</keyword>
<dbReference type="Proteomes" id="UP000280792">
    <property type="component" value="Unassembled WGS sequence"/>
</dbReference>
<evidence type="ECO:0000313" key="5">
    <source>
        <dbReference type="EMBL" id="RRJ83178.1"/>
    </source>
</evidence>
<dbReference type="SUPFAM" id="SSF47616">
    <property type="entry name" value="GST C-terminal domain-like"/>
    <property type="match status" value="1"/>
</dbReference>
<comment type="caution">
    <text evidence="5">The sequence shown here is derived from an EMBL/GenBank/DDBJ whole genome shotgun (WGS) entry which is preliminary data.</text>
</comment>
<organism evidence="5 6">
    <name type="scientific">Aestuariirhabdus litorea</name>
    <dbReference type="NCBI Taxonomy" id="2528527"/>
    <lineage>
        <taxon>Bacteria</taxon>
        <taxon>Pseudomonadati</taxon>
        <taxon>Pseudomonadota</taxon>
        <taxon>Gammaproteobacteria</taxon>
        <taxon>Oceanospirillales</taxon>
        <taxon>Aestuariirhabdaceae</taxon>
        <taxon>Aestuariirhabdus</taxon>
    </lineage>
</organism>
<evidence type="ECO:0000259" key="4">
    <source>
        <dbReference type="PROSITE" id="PS50405"/>
    </source>
</evidence>
<feature type="active site" description="Proton donor/acceptor" evidence="1">
    <location>
        <position position="195"/>
    </location>
</feature>
<dbReference type="GO" id="GO:0005737">
    <property type="term" value="C:cytoplasm"/>
    <property type="evidence" value="ECO:0007669"/>
    <property type="project" value="TreeGrafter"/>
</dbReference>
<dbReference type="Pfam" id="PF13409">
    <property type="entry name" value="GST_N_2"/>
    <property type="match status" value="1"/>
</dbReference>
<evidence type="ECO:0000256" key="2">
    <source>
        <dbReference type="PIRSR" id="PIRSR015753-2"/>
    </source>
</evidence>
<dbReference type="SFLD" id="SFLDG01206">
    <property type="entry name" value="Xi.1"/>
    <property type="match status" value="1"/>
</dbReference>
<dbReference type="SFLD" id="SFLDG01148">
    <property type="entry name" value="Xi_(cytGST)"/>
    <property type="match status" value="1"/>
</dbReference>
<feature type="binding site" evidence="2">
    <location>
        <position position="96"/>
    </location>
    <ligand>
        <name>glutathione</name>
        <dbReference type="ChEBI" id="CHEBI:57925"/>
    </ligand>
</feature>
<reference evidence="5 6" key="1">
    <citation type="submission" date="2018-08" db="EMBL/GenBank/DDBJ databases">
        <authorList>
            <person name="Khan S.A."/>
        </authorList>
    </citation>
    <scope>NUCLEOTIDE SEQUENCE [LARGE SCALE GENOMIC DNA]</scope>
    <source>
        <strain evidence="5 6">GTF-13</strain>
    </source>
</reference>
<sequence>MGLLVDGKWQDQWYDTGESNGAFVREGAQFRNWITADGAPGPSGEGGFKAEEGRYHLYVSLACPWAHRTLIFRQLKGLESLISISVVHPDMLENGWAFGRDMAGTTGDTLFGHDYLHQLYTRDTPQYSGRVTVPLLWDKERERIVSNESSEIIRMLNSAFDDLTGNRLDLYPTDLRETIDRLNRRIYEEVNNGVYRAGFATTQRAYEEAVVALFGALDWLELHLADHRYLAGERITEADWRLFTTLVRFDAVYVGHFKCNLRRIADYTHLSHYLRELYQWPGVSVTVDMQHIKRHYYYSHGQINPTRVIPVGPLFDLSAPHDRGRLESL</sequence>
<protein>
    <submittedName>
        <fullName evidence="5">Glutathione S-transferase family protein</fullName>
    </submittedName>
</protein>
<dbReference type="SUPFAM" id="SSF52833">
    <property type="entry name" value="Thioredoxin-like"/>
    <property type="match status" value="1"/>
</dbReference>
<feature type="binding site" evidence="2">
    <location>
        <begin position="148"/>
        <end position="149"/>
    </location>
    <ligand>
        <name>glutathione</name>
        <dbReference type="ChEBI" id="CHEBI:57925"/>
    </ligand>
</feature>
<dbReference type="PANTHER" id="PTHR32419">
    <property type="entry name" value="GLUTATHIONYL-HYDROQUINONE REDUCTASE"/>
    <property type="match status" value="1"/>
</dbReference>
<accession>A0A3P3VMQ9</accession>
<dbReference type="SFLD" id="SFLDS00019">
    <property type="entry name" value="Glutathione_Transferase_(cytos"/>
    <property type="match status" value="1"/>
</dbReference>
<dbReference type="PIRSF" id="PIRSF015753">
    <property type="entry name" value="GST"/>
    <property type="match status" value="1"/>
</dbReference>
<keyword evidence="6" id="KW-1185">Reference proteome</keyword>
<dbReference type="Gene3D" id="1.20.1050.10">
    <property type="match status" value="1"/>
</dbReference>
<dbReference type="InterPro" id="IPR040079">
    <property type="entry name" value="Glutathione_S-Trfase"/>
</dbReference>
<dbReference type="Gene3D" id="3.40.30.10">
    <property type="entry name" value="Glutaredoxin"/>
    <property type="match status" value="1"/>
</dbReference>
<dbReference type="InterPro" id="IPR047047">
    <property type="entry name" value="GST_Omega-like_C"/>
</dbReference>
<dbReference type="InterPro" id="IPR010987">
    <property type="entry name" value="Glutathione-S-Trfase_C-like"/>
</dbReference>
<evidence type="ECO:0000256" key="1">
    <source>
        <dbReference type="PIRSR" id="PIRSR015753-1"/>
    </source>
</evidence>
<dbReference type="InterPro" id="IPR016639">
    <property type="entry name" value="GST_Omega/GSH"/>
</dbReference>
<dbReference type="InterPro" id="IPR036249">
    <property type="entry name" value="Thioredoxin-like_sf"/>
</dbReference>
<dbReference type="FunFam" id="3.40.30.10:FF:000058">
    <property type="entry name" value="Glutathione S-transferase, omega"/>
    <property type="match status" value="1"/>
</dbReference>
<proteinExistence type="predicted"/>
<dbReference type="RefSeq" id="WP_125017613.1">
    <property type="nucleotide sequence ID" value="NZ_QWEZ01000002.1"/>
</dbReference>
<dbReference type="GO" id="GO:0004364">
    <property type="term" value="F:glutathione transferase activity"/>
    <property type="evidence" value="ECO:0007669"/>
    <property type="project" value="InterPro"/>
</dbReference>
<feature type="binding site" evidence="2">
    <location>
        <begin position="130"/>
        <end position="133"/>
    </location>
    <ligand>
        <name>glutathione</name>
        <dbReference type="ChEBI" id="CHEBI:57925"/>
    </ligand>
</feature>
<feature type="active site" description="Nucleophile" evidence="1">
    <location>
        <position position="63"/>
    </location>
</feature>
<dbReference type="InterPro" id="IPR036282">
    <property type="entry name" value="Glutathione-S-Trfase_C_sf"/>
</dbReference>
<feature type="domain" description="GST C-terminal" evidence="4">
    <location>
        <begin position="172"/>
        <end position="299"/>
    </location>
</feature>
<evidence type="ECO:0000256" key="3">
    <source>
        <dbReference type="PIRSR" id="PIRSR015753-3"/>
    </source>
</evidence>
<dbReference type="EMBL" id="QWEZ01000002">
    <property type="protein sequence ID" value="RRJ83178.1"/>
    <property type="molecule type" value="Genomic_DNA"/>
</dbReference>
<dbReference type="CDD" id="cd03190">
    <property type="entry name" value="GST_C_Omega_like"/>
    <property type="match status" value="1"/>
</dbReference>
<dbReference type="PROSITE" id="PS50405">
    <property type="entry name" value="GST_CTER"/>
    <property type="match status" value="1"/>
</dbReference>
<reference evidence="5 6" key="2">
    <citation type="submission" date="2018-12" db="EMBL/GenBank/DDBJ databases">
        <title>Simiduia agarivorans gen. nov., sp. nov., a marine, agarolytic bacterium isolated from shallow coastal water from Keelung, Taiwan.</title>
        <authorList>
            <person name="Shieh W.Y."/>
        </authorList>
    </citation>
    <scope>NUCLEOTIDE SEQUENCE [LARGE SCALE GENOMIC DNA]</scope>
    <source>
        <strain evidence="5 6">GTF-13</strain>
    </source>
</reference>
<name>A0A3P3VMQ9_9GAMM</name>
<dbReference type="InterPro" id="IPR004045">
    <property type="entry name" value="Glutathione_S-Trfase_N"/>
</dbReference>
<gene>
    <name evidence="5" type="ORF">D0544_15195</name>
</gene>
<dbReference type="Pfam" id="PF13410">
    <property type="entry name" value="GST_C_2"/>
    <property type="match status" value="1"/>
</dbReference>
<dbReference type="PANTHER" id="PTHR32419:SF6">
    <property type="entry name" value="GLUTATHIONE S-TRANSFERASE OMEGA-LIKE 1-RELATED"/>
    <property type="match status" value="1"/>
</dbReference>
<evidence type="ECO:0000313" key="6">
    <source>
        <dbReference type="Proteomes" id="UP000280792"/>
    </source>
</evidence>
<feature type="site" description="Lowers pKa of active site Cys" evidence="3">
    <location>
        <position position="296"/>
    </location>
</feature>
<feature type="site" description="Lowers pKa of active site Cys" evidence="3">
    <location>
        <position position="253"/>
    </location>
</feature>